<evidence type="ECO:0000313" key="2">
    <source>
        <dbReference type="EMBL" id="TSJ79198.1"/>
    </source>
</evidence>
<proteinExistence type="predicted"/>
<keyword evidence="1" id="KW-0472">Membrane</keyword>
<dbReference type="AlphaFoldDB" id="A0A556QRD2"/>
<dbReference type="OrthoDB" id="199639at2"/>
<protein>
    <submittedName>
        <fullName evidence="2">Uncharacterized protein</fullName>
    </submittedName>
</protein>
<reference evidence="2 3" key="1">
    <citation type="submission" date="2019-07" db="EMBL/GenBank/DDBJ databases">
        <title>Description of 53C-WASEF.</title>
        <authorList>
            <person name="Pitt A."/>
            <person name="Hahn M.W."/>
        </authorList>
    </citation>
    <scope>NUCLEOTIDE SEQUENCE [LARGE SCALE GENOMIC DNA]</scope>
    <source>
        <strain evidence="2 3">53C-WASEF</strain>
    </source>
</reference>
<sequence>MFRRILFENWVSLFPLIALITAGSVYVTIFYRAVRMKSGQIDRMAGLPFESETAISADESE</sequence>
<dbReference type="RefSeq" id="WP_144229541.1">
    <property type="nucleotide sequence ID" value="NZ_CBCRVV010000018.1"/>
</dbReference>
<evidence type="ECO:0000256" key="1">
    <source>
        <dbReference type="SAM" id="Phobius"/>
    </source>
</evidence>
<accession>A0A556QRD2</accession>
<feature type="transmembrane region" description="Helical" evidence="1">
    <location>
        <begin position="12"/>
        <end position="34"/>
    </location>
</feature>
<keyword evidence="1" id="KW-1133">Transmembrane helix</keyword>
<evidence type="ECO:0000313" key="3">
    <source>
        <dbReference type="Proteomes" id="UP000315648"/>
    </source>
</evidence>
<comment type="caution">
    <text evidence="2">The sequence shown here is derived from an EMBL/GenBank/DDBJ whole genome shotgun (WGS) entry which is preliminary data.</text>
</comment>
<gene>
    <name evidence="2" type="ORF">FPL22_07865</name>
</gene>
<keyword evidence="1" id="KW-0812">Transmembrane</keyword>
<name>A0A556QRD2_9BACT</name>
<organism evidence="2 3">
    <name type="scientific">Rariglobus hedericola</name>
    <dbReference type="NCBI Taxonomy" id="2597822"/>
    <lineage>
        <taxon>Bacteria</taxon>
        <taxon>Pseudomonadati</taxon>
        <taxon>Verrucomicrobiota</taxon>
        <taxon>Opitutia</taxon>
        <taxon>Opitutales</taxon>
        <taxon>Opitutaceae</taxon>
        <taxon>Rariglobus</taxon>
    </lineage>
</organism>
<dbReference type="Proteomes" id="UP000315648">
    <property type="component" value="Unassembled WGS sequence"/>
</dbReference>
<dbReference type="EMBL" id="VMBG01000001">
    <property type="protein sequence ID" value="TSJ79198.1"/>
    <property type="molecule type" value="Genomic_DNA"/>
</dbReference>
<keyword evidence="3" id="KW-1185">Reference proteome</keyword>